<organism evidence="1 2">
    <name type="scientific">Paenibacillus urinalis</name>
    <dbReference type="NCBI Taxonomy" id="521520"/>
    <lineage>
        <taxon>Bacteria</taxon>
        <taxon>Bacillati</taxon>
        <taxon>Bacillota</taxon>
        <taxon>Bacilli</taxon>
        <taxon>Bacillales</taxon>
        <taxon>Paenibacillaceae</taxon>
        <taxon>Paenibacillus</taxon>
    </lineage>
</organism>
<evidence type="ECO:0000313" key="1">
    <source>
        <dbReference type="EMBL" id="WDI02400.1"/>
    </source>
</evidence>
<evidence type="ECO:0000313" key="2">
    <source>
        <dbReference type="Proteomes" id="UP001221519"/>
    </source>
</evidence>
<proteinExistence type="predicted"/>
<gene>
    <name evidence="1" type="ORF">PUW25_24970</name>
</gene>
<accession>A0ABY7XFG8</accession>
<protein>
    <submittedName>
        <fullName evidence="1">Uncharacterized protein</fullName>
    </submittedName>
</protein>
<name>A0ABY7XFG8_9BACL</name>
<reference evidence="1 2" key="1">
    <citation type="submission" date="2023-02" db="EMBL/GenBank/DDBJ databases">
        <title>Pathogen: clinical or host-associated sample.</title>
        <authorList>
            <person name="Hergert J."/>
            <person name="Casey R."/>
            <person name="Wagner J."/>
            <person name="Young E.L."/>
            <person name="Oakeson K.F."/>
        </authorList>
    </citation>
    <scope>NUCLEOTIDE SEQUENCE [LARGE SCALE GENOMIC DNA]</scope>
    <source>
        <strain evidence="1 2">2022CK-00829</strain>
    </source>
</reference>
<dbReference type="RefSeq" id="WP_274337832.1">
    <property type="nucleotide sequence ID" value="NZ_CP118106.1"/>
</dbReference>
<dbReference type="EMBL" id="CP118108">
    <property type="protein sequence ID" value="WDI02400.1"/>
    <property type="molecule type" value="Genomic_DNA"/>
</dbReference>
<keyword evidence="2" id="KW-1185">Reference proteome</keyword>
<dbReference type="Proteomes" id="UP001221519">
    <property type="component" value="Chromosome"/>
</dbReference>
<sequence>MQTTFQVDLDNEREVENLRQLLDLRLKQLRNERSDSQNGEGGIEGSVNRANAKLGNIEILKQFASEASPNQHKVLKWMKEHPGEVSAHVLKREMPFLAPQGALPGVFRPGRWQKLSGGTKDGFPFLQIAWNHTEGCGIYRGLTVEEAGILDL</sequence>